<evidence type="ECO:0000259" key="12">
    <source>
        <dbReference type="PROSITE" id="PS50975"/>
    </source>
</evidence>
<dbReference type="AlphaFoldDB" id="A0A1F5KNH2"/>
<dbReference type="InterPro" id="IPR001095">
    <property type="entry name" value="Acetyl_CoA_COase_a_su"/>
</dbReference>
<keyword evidence="5" id="KW-0276">Fatty acid metabolism</keyword>
<dbReference type="InterPro" id="IPR005481">
    <property type="entry name" value="BC-like_N"/>
</dbReference>
<dbReference type="PROSITE" id="PS50975">
    <property type="entry name" value="ATP_GRASP"/>
    <property type="match status" value="1"/>
</dbReference>
<dbReference type="STRING" id="1797785.A3B45_01530"/>
<dbReference type="PROSITE" id="PS00867">
    <property type="entry name" value="CPSASE_2"/>
    <property type="match status" value="1"/>
</dbReference>
<organism evidence="15 16">
    <name type="scientific">Candidatus Daviesbacteria bacterium RIFCSPLOWO2_01_FULL_39_12</name>
    <dbReference type="NCBI Taxonomy" id="1797785"/>
    <lineage>
        <taxon>Bacteria</taxon>
        <taxon>Candidatus Daviesiibacteriota</taxon>
    </lineage>
</organism>
<evidence type="ECO:0000256" key="11">
    <source>
        <dbReference type="PROSITE-ProRule" id="PRU00409"/>
    </source>
</evidence>
<dbReference type="GO" id="GO:0009317">
    <property type="term" value="C:acetyl-CoA carboxylase complex"/>
    <property type="evidence" value="ECO:0007669"/>
    <property type="project" value="InterPro"/>
</dbReference>
<dbReference type="GO" id="GO:0016743">
    <property type="term" value="F:carboxyl- or carbamoyltransferase activity"/>
    <property type="evidence" value="ECO:0007669"/>
    <property type="project" value="InterPro"/>
</dbReference>
<evidence type="ECO:0000256" key="3">
    <source>
        <dbReference type="ARBA" id="ARBA00022598"/>
    </source>
</evidence>
<keyword evidence="7" id="KW-0443">Lipid metabolism</keyword>
<dbReference type="InterPro" id="IPR011763">
    <property type="entry name" value="COA_CT_C"/>
</dbReference>
<dbReference type="Gene3D" id="3.30.470.20">
    <property type="entry name" value="ATP-grasp fold, B domain"/>
    <property type="match status" value="1"/>
</dbReference>
<dbReference type="Pfam" id="PF00289">
    <property type="entry name" value="Biotin_carb_N"/>
    <property type="match status" value="1"/>
</dbReference>
<evidence type="ECO:0000256" key="1">
    <source>
        <dbReference type="ARBA" id="ARBA00011883"/>
    </source>
</evidence>
<evidence type="ECO:0000256" key="8">
    <source>
        <dbReference type="ARBA" id="ARBA00023160"/>
    </source>
</evidence>
<dbReference type="SUPFAM" id="SSF52096">
    <property type="entry name" value="ClpP/crotonase"/>
    <property type="match status" value="2"/>
</dbReference>
<dbReference type="GO" id="GO:0046872">
    <property type="term" value="F:metal ion binding"/>
    <property type="evidence" value="ECO:0007669"/>
    <property type="project" value="InterPro"/>
</dbReference>
<dbReference type="GO" id="GO:0006633">
    <property type="term" value="P:fatty acid biosynthetic process"/>
    <property type="evidence" value="ECO:0007669"/>
    <property type="project" value="UniProtKB-KW"/>
</dbReference>
<feature type="domain" description="CoA carboxyltransferase C-terminal" evidence="14">
    <location>
        <begin position="768"/>
        <end position="1048"/>
    </location>
</feature>
<dbReference type="Pfam" id="PF02786">
    <property type="entry name" value="CPSase_L_D2"/>
    <property type="match status" value="1"/>
</dbReference>
<evidence type="ECO:0000256" key="5">
    <source>
        <dbReference type="ARBA" id="ARBA00022832"/>
    </source>
</evidence>
<dbReference type="SUPFAM" id="SSF52440">
    <property type="entry name" value="PreATP-grasp domain"/>
    <property type="match status" value="1"/>
</dbReference>
<proteinExistence type="predicted"/>
<dbReference type="SUPFAM" id="SSF56059">
    <property type="entry name" value="Glutathione synthetase ATP-binding domain-like"/>
    <property type="match status" value="1"/>
</dbReference>
<comment type="catalytic activity">
    <reaction evidence="10">
        <text>N(6)-carboxybiotinyl-L-lysyl-[protein] + acetyl-CoA = N(6)-biotinyl-L-lysyl-[protein] + malonyl-CoA</text>
        <dbReference type="Rhea" id="RHEA:54728"/>
        <dbReference type="Rhea" id="RHEA-COMP:10505"/>
        <dbReference type="Rhea" id="RHEA-COMP:10506"/>
        <dbReference type="ChEBI" id="CHEBI:57288"/>
        <dbReference type="ChEBI" id="CHEBI:57384"/>
        <dbReference type="ChEBI" id="CHEBI:83144"/>
        <dbReference type="ChEBI" id="CHEBI:83145"/>
        <dbReference type="EC" id="2.1.3.15"/>
    </reaction>
</comment>
<protein>
    <recommendedName>
        <fullName evidence="1">acetyl-CoA carboxytransferase</fullName>
        <ecNumber evidence="1">2.1.3.15</ecNumber>
    </recommendedName>
</protein>
<dbReference type="InterPro" id="IPR029045">
    <property type="entry name" value="ClpP/crotonase-like_dom_sf"/>
</dbReference>
<evidence type="ECO:0000256" key="10">
    <source>
        <dbReference type="ARBA" id="ARBA00049152"/>
    </source>
</evidence>
<keyword evidence="9" id="KW-0092">Biotin</keyword>
<dbReference type="InterPro" id="IPR011761">
    <property type="entry name" value="ATP-grasp"/>
</dbReference>
<gene>
    <name evidence="15" type="ORF">A3B45_01530</name>
</gene>
<dbReference type="Pfam" id="PF03255">
    <property type="entry name" value="ACCA"/>
    <property type="match status" value="1"/>
</dbReference>
<keyword evidence="6 11" id="KW-0067">ATP-binding</keyword>
<evidence type="ECO:0000256" key="9">
    <source>
        <dbReference type="ARBA" id="ARBA00023267"/>
    </source>
</evidence>
<dbReference type="PROSITE" id="PS50989">
    <property type="entry name" value="COA_CT_CTER"/>
    <property type="match status" value="1"/>
</dbReference>
<dbReference type="GO" id="GO:0005524">
    <property type="term" value="F:ATP binding"/>
    <property type="evidence" value="ECO:0007669"/>
    <property type="project" value="UniProtKB-UniRule"/>
</dbReference>
<comment type="caution">
    <text evidence="15">The sequence shown here is derived from an EMBL/GenBank/DDBJ whole genome shotgun (WGS) entry which is preliminary data.</text>
</comment>
<dbReference type="PANTHER" id="PTHR18866">
    <property type="entry name" value="CARBOXYLASE:PYRUVATE/ACETYL-COA/PROPIONYL-COA CARBOXYLASE"/>
    <property type="match status" value="1"/>
</dbReference>
<dbReference type="GO" id="GO:0003989">
    <property type="term" value="F:acetyl-CoA carboxylase activity"/>
    <property type="evidence" value="ECO:0007669"/>
    <property type="project" value="InterPro"/>
</dbReference>
<dbReference type="SUPFAM" id="SSF51246">
    <property type="entry name" value="Rudiment single hybrid motif"/>
    <property type="match status" value="1"/>
</dbReference>
<dbReference type="PROSITE" id="PS50979">
    <property type="entry name" value="BC"/>
    <property type="match status" value="1"/>
</dbReference>
<dbReference type="InterPro" id="IPR016185">
    <property type="entry name" value="PreATP-grasp_dom_sf"/>
</dbReference>
<dbReference type="SMART" id="SM00878">
    <property type="entry name" value="Biotin_carb_C"/>
    <property type="match status" value="1"/>
</dbReference>
<keyword evidence="4 11" id="KW-0547">Nucleotide-binding</keyword>
<evidence type="ECO:0000313" key="16">
    <source>
        <dbReference type="Proteomes" id="UP000178565"/>
    </source>
</evidence>
<feature type="domain" description="Biotin carboxylation" evidence="13">
    <location>
        <begin position="12"/>
        <end position="474"/>
    </location>
</feature>
<keyword evidence="3" id="KW-0436">Ligase</keyword>
<keyword evidence="2" id="KW-0444">Lipid biosynthesis</keyword>
<dbReference type="PANTHER" id="PTHR18866:SF33">
    <property type="entry name" value="METHYLCROTONOYL-COA CARBOXYLASE SUBUNIT ALPHA, MITOCHONDRIAL-RELATED"/>
    <property type="match status" value="1"/>
</dbReference>
<evidence type="ECO:0000256" key="4">
    <source>
        <dbReference type="ARBA" id="ARBA00022741"/>
    </source>
</evidence>
<evidence type="ECO:0000259" key="13">
    <source>
        <dbReference type="PROSITE" id="PS50979"/>
    </source>
</evidence>
<feature type="domain" description="ATP-grasp" evidence="12">
    <location>
        <begin position="144"/>
        <end position="345"/>
    </location>
</feature>
<evidence type="ECO:0000256" key="6">
    <source>
        <dbReference type="ARBA" id="ARBA00022840"/>
    </source>
</evidence>
<dbReference type="Pfam" id="PF02785">
    <property type="entry name" value="Biotin_carb_C"/>
    <property type="match status" value="1"/>
</dbReference>
<dbReference type="InterPro" id="IPR011054">
    <property type="entry name" value="Rudment_hybrid_motif"/>
</dbReference>
<evidence type="ECO:0000313" key="15">
    <source>
        <dbReference type="EMBL" id="OGE42466.1"/>
    </source>
</evidence>
<evidence type="ECO:0000259" key="14">
    <source>
        <dbReference type="PROSITE" id="PS50989"/>
    </source>
</evidence>
<evidence type="ECO:0000256" key="2">
    <source>
        <dbReference type="ARBA" id="ARBA00022516"/>
    </source>
</evidence>
<evidence type="ECO:0000256" key="7">
    <source>
        <dbReference type="ARBA" id="ARBA00023098"/>
    </source>
</evidence>
<dbReference type="InterPro" id="IPR011764">
    <property type="entry name" value="Biotin_carboxylation_dom"/>
</dbReference>
<dbReference type="InterPro" id="IPR005482">
    <property type="entry name" value="Biotin_COase_C"/>
</dbReference>
<accession>A0A1F5KNH2</accession>
<sequence>MEKLRSSEQIKPIKKLYIAQRGEIALRTARACLKKGIPAVVPYTFSDANTLATEIAEFHTKDGWELSALGGTSADENYMNHQALLDEIRLHECDAVFLGYGFLSEDAGFVKQCEKTGITVLAPPSSVMETTGNKIKAREIAKHIRIGRISTIPVLEGTGNLENFEHAYKAAGELGYPVMLKDPDAGGGKGNREVRDEKELEKAYKELKDAPGNKELFMERKIENAVHVEVQIVADKYGNVVSLSERDCTLQIKDQKLIEESPSPHISDHQRRVFETAAINFAKDKQVNYQGVGTWEFIVDLDRKGREGDPAWYFMEVNPRIQVEHPVTEEQTGIDIVDLMIDIAEGKALPFTQKDIKPTGHTIEARVYAKNPDRDFKDDDGLVSVLRYPQVEGVRIEPALKEGDELSYEFDRTLFKAIAHGETRELAREKLIKVLSGSEIIGVSNNLHFLTELLNTEEFRNGKGTTTFAQDWWKGRMKEKVLSIAEFINGGIFIEYSASKEYDPRLLPQTSTVVRRDNGSRVSYQDRVERSRERGEISTAKYGIQEREGVKWVLYLLDGPFGPQEGNVLVDAFKLGNDENLDVVTVVKGPGVDNWANTLGLKEMTRSVAAAKKRYPIKSHINVYHGGVYGGVPASFSGGADWQIIVDSEDTRLGFSGPYLLARNAGVTIPEGSDAAKTYALLAEHDERFQTLHSATKHYQDRNVDFIVGSLEEASSKVAHLVHTLAHKESITESSRVFEPKEQIAPKESSSEATRLDRPGFFPVWFSPVSKIRERMIKRTNSRVKSKDPFSNFERWKLIHDLNRPTAADLLDTRMGLFDDTVLLSGPAFHFEGEDEHYPSIIAAVTRIEDVRMLVVAQQTGRVKDEVTSKMVKKYNAQKPEDWEFVNRMISGIGLKNRLPILTLTDTEGADPSPEAESRGQSTKIQNTISTRYQYPYTSLAFLLGLEGSGGGEAFFSVADGAAMAENGLAFVADPRTKSWIQGGKWFIDDKTEEFEEFINGEETARAEVMQAMRLIDYIIKEGPEGAHRSPKLFAKNIREWLLAALKKDIPLSLKDREDQRWARIEAPSDLFSTPY</sequence>
<reference evidence="15 16" key="1">
    <citation type="journal article" date="2016" name="Nat. Commun.">
        <title>Thousands of microbial genomes shed light on interconnected biogeochemical processes in an aquifer system.</title>
        <authorList>
            <person name="Anantharaman K."/>
            <person name="Brown C.T."/>
            <person name="Hug L.A."/>
            <person name="Sharon I."/>
            <person name="Castelle C.J."/>
            <person name="Probst A.J."/>
            <person name="Thomas B.C."/>
            <person name="Singh A."/>
            <person name="Wilkins M.J."/>
            <person name="Karaoz U."/>
            <person name="Brodie E.L."/>
            <person name="Williams K.H."/>
            <person name="Hubbard S.S."/>
            <person name="Banfield J.F."/>
        </authorList>
    </citation>
    <scope>NUCLEOTIDE SEQUENCE [LARGE SCALE GENOMIC DNA]</scope>
</reference>
<dbReference type="InterPro" id="IPR005479">
    <property type="entry name" value="CPAse_ATP-bd"/>
</dbReference>
<keyword evidence="8" id="KW-0275">Fatty acid biosynthesis</keyword>
<dbReference type="EC" id="2.1.3.15" evidence="1"/>
<dbReference type="EMBL" id="MFDM01000024">
    <property type="protein sequence ID" value="OGE42466.1"/>
    <property type="molecule type" value="Genomic_DNA"/>
</dbReference>
<dbReference type="InterPro" id="IPR050856">
    <property type="entry name" value="Biotin_carboxylase_complex"/>
</dbReference>
<dbReference type="Gene3D" id="3.90.226.10">
    <property type="entry name" value="2-enoyl-CoA Hydratase, Chain A, domain 1"/>
    <property type="match status" value="2"/>
</dbReference>
<name>A0A1F5KNH2_9BACT</name>
<dbReference type="Proteomes" id="UP000178565">
    <property type="component" value="Unassembled WGS sequence"/>
</dbReference>